<organism evidence="5 6">
    <name type="scientific">Candida albicans</name>
    <name type="common">Yeast</name>
    <dbReference type="NCBI Taxonomy" id="5476"/>
    <lineage>
        <taxon>Eukaryota</taxon>
        <taxon>Fungi</taxon>
        <taxon>Dikarya</taxon>
        <taxon>Ascomycota</taxon>
        <taxon>Saccharomycotina</taxon>
        <taxon>Pichiomycetes</taxon>
        <taxon>Debaryomycetaceae</taxon>
        <taxon>Candida/Lodderomyces clade</taxon>
        <taxon>Candida</taxon>
    </lineage>
</organism>
<keyword evidence="2" id="KW-0812">Transmembrane</keyword>
<evidence type="ECO:0000256" key="1">
    <source>
        <dbReference type="SAM" id="MobiDB-lite"/>
    </source>
</evidence>
<feature type="region of interest" description="Disordered" evidence="1">
    <location>
        <begin position="210"/>
        <end position="238"/>
    </location>
</feature>
<dbReference type="Proteomes" id="UP000536275">
    <property type="component" value="Unassembled WGS sequence"/>
</dbReference>
<dbReference type="EMBL" id="JABWAD010000061">
    <property type="protein sequence ID" value="KAF6063093.1"/>
    <property type="molecule type" value="Genomic_DNA"/>
</dbReference>
<name>A0A8H6BS87_CANAX</name>
<gene>
    <name evidence="5" type="ORF">FOB64_006103</name>
</gene>
<evidence type="ECO:0000259" key="4">
    <source>
        <dbReference type="Pfam" id="PF09430"/>
    </source>
</evidence>
<reference evidence="5 6" key="1">
    <citation type="submission" date="2020-03" db="EMBL/GenBank/DDBJ databases">
        <title>FDA dAtabase for Regulatory Grade micrObial Sequences (FDA-ARGOS): Supporting development and validation of Infectious Disease Dx tests.</title>
        <authorList>
            <person name="Campos J."/>
            <person name="Goldberg B."/>
            <person name="Tallon L."/>
            <person name="Sadzewicz L."/>
            <person name="Vavikolanu K."/>
            <person name="Mehta A."/>
            <person name="Aluvathingal J."/>
            <person name="Nadendla S."/>
            <person name="Nandy P."/>
            <person name="Geyer C."/>
            <person name="Yan Y."/>
            <person name="Sichtig H."/>
        </authorList>
    </citation>
    <scope>NUCLEOTIDE SEQUENCE [LARGE SCALE GENOMIC DNA]</scope>
    <source>
        <strain evidence="5 6">FDAARGOS_656</strain>
    </source>
</reference>
<evidence type="ECO:0000313" key="6">
    <source>
        <dbReference type="Proteomes" id="UP000536275"/>
    </source>
</evidence>
<dbReference type="InterPro" id="IPR019008">
    <property type="entry name" value="Beta_sandwich_EMC7"/>
</dbReference>
<dbReference type="AlphaFoldDB" id="A0A8H6BS87"/>
<keyword evidence="2" id="KW-1133">Transmembrane helix</keyword>
<evidence type="ECO:0000256" key="3">
    <source>
        <dbReference type="SAM" id="SignalP"/>
    </source>
</evidence>
<feature type="domain" description="ER membrane protein complex subunit 7 beta-sandwich" evidence="4">
    <location>
        <begin position="64"/>
        <end position="157"/>
    </location>
</feature>
<evidence type="ECO:0000256" key="2">
    <source>
        <dbReference type="SAM" id="Phobius"/>
    </source>
</evidence>
<dbReference type="Pfam" id="PF09430">
    <property type="entry name" value="EMC7_beta-sandw"/>
    <property type="match status" value="1"/>
</dbReference>
<keyword evidence="3" id="KW-0732">Signal</keyword>
<feature type="transmembrane region" description="Helical" evidence="2">
    <location>
        <begin position="170"/>
        <end position="188"/>
    </location>
</feature>
<proteinExistence type="predicted"/>
<sequence>MRLIVLSIFCICITFTTAIGFKGKIEGIPSVNELYHTKNKIVPNGDNYNNRISVDLYPLDSFTPISTVVDSKYNFKFNNLEPGEYELLVNSYDFGFEQNRFKIIADEESIVAYEHGIGQETYNTTSLTNLNEKPLSIKYLATKEFYEYHGGSLSDLLMNSPFGFIFKNKYMTIVFTACLVIMAAPYILQVVSPEFAAELNQIQTQTAKERLGEKVIESPEPTIKSTGVNKSQGAKKRR</sequence>
<protein>
    <recommendedName>
        <fullName evidence="4">ER membrane protein complex subunit 7 beta-sandwich domain-containing protein</fullName>
    </recommendedName>
</protein>
<accession>A0A8H6BS87</accession>
<evidence type="ECO:0000313" key="5">
    <source>
        <dbReference type="EMBL" id="KAF6063093.1"/>
    </source>
</evidence>
<feature type="compositionally biased region" description="Polar residues" evidence="1">
    <location>
        <begin position="223"/>
        <end position="232"/>
    </location>
</feature>
<keyword evidence="2" id="KW-0472">Membrane</keyword>
<feature type="chain" id="PRO_5034552459" description="ER membrane protein complex subunit 7 beta-sandwich domain-containing protein" evidence="3">
    <location>
        <begin position="19"/>
        <end position="238"/>
    </location>
</feature>
<comment type="caution">
    <text evidence="5">The sequence shown here is derived from an EMBL/GenBank/DDBJ whole genome shotgun (WGS) entry which is preliminary data.</text>
</comment>
<feature type="signal peptide" evidence="3">
    <location>
        <begin position="1"/>
        <end position="18"/>
    </location>
</feature>